<sequence length="610" mass="61993">MAQAFRFLLALLLLFACSAVTATSPSAGTPTSPSAGTPTSPSAGTPTSPSAGTPTSPSAGTPTSPSAGTPTSPSAGTPTSPSAGTPTSPSAGTPTSPSAGTPTSPSAGTPTSPSAGTPTSPSAGTPTSPSAGTPTSPSAGTPTSPSAGTPTSPSAGTPTSPSAGTPTSPSAGTPTSPSAGTPTSPSAGTPTSPSAGTPTSPSAGTPTSPSAGTPTSLSPGNTTSPSTGSPATPTTPQQTTPPPNPCSSQPCGRGATCENRRGEDFVCLCLPGDFYNNNTNSCAAAKVFPGELEIQNLTFNELLTDKTSELFKNTSENVSRDIEGVFTENDAYLTSIVLEFLPRSQQSRQAVAIASVQIIFGRTATINKDGVLSQLKNCNKCTTVRNGTFRVTGLCSAIPCDLTTARCEDGDDGNYTCSCQDGFFTTNFMNDRMCIACPSGQQFVDNECIDCPLGYSGFNCGENWELVLLIVGPVLGGLLLITLILLITVAVRSKKHRKASSTADIGTPFISHQSTKAPLINGSKGVPAVAGMPSIPRATAHNSPYSSTNLEMTPSNSRQNLITNGRNSRHHEDYGQSRPQNNPYTQIRPVSSSYTPNQGFVNPYYKNDSR</sequence>
<evidence type="ECO:0000313" key="16">
    <source>
        <dbReference type="Proteomes" id="UP000005226"/>
    </source>
</evidence>
<dbReference type="SUPFAM" id="SSF57196">
    <property type="entry name" value="EGF/Laminin"/>
    <property type="match status" value="1"/>
</dbReference>
<dbReference type="SUPFAM" id="SSF82671">
    <property type="entry name" value="SEA domain"/>
    <property type="match status" value="1"/>
</dbReference>
<dbReference type="InterPro" id="IPR036364">
    <property type="entry name" value="SEA_dom_sf"/>
</dbReference>
<dbReference type="Ensembl" id="ENSTRUT00000084697.1">
    <property type="protein sequence ID" value="ENSTRUP00000072089.1"/>
    <property type="gene ID" value="ENSTRUG00000030238.1"/>
</dbReference>
<reference evidence="15" key="3">
    <citation type="submission" date="2025-09" db="UniProtKB">
        <authorList>
            <consortium name="Ensembl"/>
        </authorList>
    </citation>
    <scope>IDENTIFICATION</scope>
</reference>
<feature type="transmembrane region" description="Helical" evidence="11">
    <location>
        <begin position="466"/>
        <end position="491"/>
    </location>
</feature>
<keyword evidence="4 12" id="KW-0732">Signal</keyword>
<feature type="compositionally biased region" description="Low complexity" evidence="10">
    <location>
        <begin position="22"/>
        <end position="238"/>
    </location>
</feature>
<evidence type="ECO:0000256" key="11">
    <source>
        <dbReference type="SAM" id="Phobius"/>
    </source>
</evidence>
<evidence type="ECO:0000256" key="6">
    <source>
        <dbReference type="ARBA" id="ARBA00023136"/>
    </source>
</evidence>
<evidence type="ECO:0000256" key="8">
    <source>
        <dbReference type="ARBA" id="ARBA00023180"/>
    </source>
</evidence>
<evidence type="ECO:0000256" key="1">
    <source>
        <dbReference type="ARBA" id="ARBA00004236"/>
    </source>
</evidence>
<keyword evidence="11" id="KW-1133">Transmembrane helix</keyword>
<dbReference type="SMART" id="SM00181">
    <property type="entry name" value="EGF"/>
    <property type="match status" value="2"/>
</dbReference>
<gene>
    <name evidence="15" type="primary">muc13b</name>
</gene>
<feature type="domain" description="EGF-like" evidence="14">
    <location>
        <begin position="242"/>
        <end position="279"/>
    </location>
</feature>
<organism evidence="15 16">
    <name type="scientific">Takifugu rubripes</name>
    <name type="common">Japanese pufferfish</name>
    <name type="synonym">Fugu rubripes</name>
    <dbReference type="NCBI Taxonomy" id="31033"/>
    <lineage>
        <taxon>Eukaryota</taxon>
        <taxon>Metazoa</taxon>
        <taxon>Chordata</taxon>
        <taxon>Craniata</taxon>
        <taxon>Vertebrata</taxon>
        <taxon>Euteleostomi</taxon>
        <taxon>Actinopterygii</taxon>
        <taxon>Neopterygii</taxon>
        <taxon>Teleostei</taxon>
        <taxon>Neoteleostei</taxon>
        <taxon>Acanthomorphata</taxon>
        <taxon>Eupercaria</taxon>
        <taxon>Tetraodontiformes</taxon>
        <taxon>Tetradontoidea</taxon>
        <taxon>Tetraodontidae</taxon>
        <taxon>Takifugu</taxon>
    </lineage>
</organism>
<reference evidence="15 16" key="1">
    <citation type="journal article" date="2011" name="Genome Biol. Evol.">
        <title>Integration of the genetic map and genome assembly of fugu facilitates insights into distinct features of genome evolution in teleosts and mammals.</title>
        <authorList>
            <person name="Kai W."/>
            <person name="Kikuchi K."/>
            <person name="Tohari S."/>
            <person name="Chew A.K."/>
            <person name="Tay A."/>
            <person name="Fujiwara A."/>
            <person name="Hosoya S."/>
            <person name="Suetake H."/>
            <person name="Naruse K."/>
            <person name="Brenner S."/>
            <person name="Suzuki Y."/>
            <person name="Venkatesh B."/>
        </authorList>
    </citation>
    <scope>NUCLEOTIDE SEQUENCE [LARGE SCALE GENOMIC DNA]</scope>
</reference>
<feature type="region of interest" description="Disordered" evidence="10">
    <location>
        <begin position="537"/>
        <end position="610"/>
    </location>
</feature>
<evidence type="ECO:0000256" key="12">
    <source>
        <dbReference type="SAM" id="SignalP"/>
    </source>
</evidence>
<dbReference type="PROSITE" id="PS50026">
    <property type="entry name" value="EGF_3"/>
    <property type="match status" value="1"/>
</dbReference>
<keyword evidence="7" id="KW-1015">Disulfide bond</keyword>
<evidence type="ECO:0000259" key="13">
    <source>
        <dbReference type="PROSITE" id="PS50024"/>
    </source>
</evidence>
<keyword evidence="11" id="KW-0812">Transmembrane</keyword>
<evidence type="ECO:0000313" key="15">
    <source>
        <dbReference type="Ensembl" id="ENSTRUP00000072089.1"/>
    </source>
</evidence>
<dbReference type="Gene3D" id="3.30.70.960">
    <property type="entry name" value="SEA domain"/>
    <property type="match status" value="1"/>
</dbReference>
<evidence type="ECO:0000259" key="14">
    <source>
        <dbReference type="PROSITE" id="PS50026"/>
    </source>
</evidence>
<feature type="compositionally biased region" description="Polar residues" evidence="10">
    <location>
        <begin position="577"/>
        <end position="600"/>
    </location>
</feature>
<dbReference type="InterPro" id="IPR000082">
    <property type="entry name" value="SEA_dom"/>
</dbReference>
<feature type="compositionally biased region" description="Polar residues" evidence="10">
    <location>
        <begin position="540"/>
        <end position="566"/>
    </location>
</feature>
<evidence type="ECO:0000256" key="4">
    <source>
        <dbReference type="ARBA" id="ARBA00022729"/>
    </source>
</evidence>
<keyword evidence="5" id="KW-0677">Repeat</keyword>
<dbReference type="PROSITE" id="PS51257">
    <property type="entry name" value="PROKAR_LIPOPROTEIN"/>
    <property type="match status" value="1"/>
</dbReference>
<dbReference type="PANTHER" id="PTHR24037">
    <property type="entry name" value="HEART DEVELOPMENT PROTEIN WITH EGF-LIKE DOMAINS 1"/>
    <property type="match status" value="1"/>
</dbReference>
<keyword evidence="2" id="KW-1003">Cell membrane</keyword>
<dbReference type="PROSITE" id="PS50024">
    <property type="entry name" value="SEA"/>
    <property type="match status" value="1"/>
</dbReference>
<dbReference type="InterPro" id="IPR000742">
    <property type="entry name" value="EGF"/>
</dbReference>
<comment type="subcellular location">
    <subcellularLocation>
        <location evidence="1">Cell membrane</location>
    </subcellularLocation>
</comment>
<dbReference type="Proteomes" id="UP000005226">
    <property type="component" value="Chromosome 1"/>
</dbReference>
<comment type="caution">
    <text evidence="9">Lacks conserved residue(s) required for the propagation of feature annotation.</text>
</comment>
<keyword evidence="3 9" id="KW-0245">EGF-like domain</keyword>
<evidence type="ECO:0000256" key="3">
    <source>
        <dbReference type="ARBA" id="ARBA00022536"/>
    </source>
</evidence>
<feature type="domain" description="SEA" evidence="13">
    <location>
        <begin position="284"/>
        <end position="396"/>
    </location>
</feature>
<keyword evidence="6 11" id="KW-0472">Membrane</keyword>
<keyword evidence="16" id="KW-1185">Reference proteome</keyword>
<evidence type="ECO:0000256" key="2">
    <source>
        <dbReference type="ARBA" id="ARBA00022475"/>
    </source>
</evidence>
<protein>
    <submittedName>
        <fullName evidence="15">Uncharacterized protein</fullName>
    </submittedName>
</protein>
<feature type="region of interest" description="Disordered" evidence="10">
    <location>
        <begin position="22"/>
        <end position="255"/>
    </location>
</feature>
<reference evidence="15" key="2">
    <citation type="submission" date="2025-08" db="UniProtKB">
        <authorList>
            <consortium name="Ensembl"/>
        </authorList>
    </citation>
    <scope>IDENTIFICATION</scope>
</reference>
<dbReference type="GeneTree" id="ENSGT00710000106813"/>
<dbReference type="AlphaFoldDB" id="A0A674NEL2"/>
<name>A0A674NEL2_TAKRU</name>
<dbReference type="PANTHER" id="PTHR24037:SF10">
    <property type="entry name" value="MUCIN-13"/>
    <property type="match status" value="1"/>
</dbReference>
<evidence type="ECO:0000256" key="5">
    <source>
        <dbReference type="ARBA" id="ARBA00022737"/>
    </source>
</evidence>
<dbReference type="GO" id="GO:0005886">
    <property type="term" value="C:plasma membrane"/>
    <property type="evidence" value="ECO:0007669"/>
    <property type="project" value="UniProtKB-SubCell"/>
</dbReference>
<keyword evidence="8" id="KW-0325">Glycoprotein</keyword>
<feature type="chain" id="PRO_5025330430" evidence="12">
    <location>
        <begin position="23"/>
        <end position="610"/>
    </location>
</feature>
<evidence type="ECO:0000256" key="10">
    <source>
        <dbReference type="SAM" id="MobiDB-lite"/>
    </source>
</evidence>
<dbReference type="CDD" id="cd00054">
    <property type="entry name" value="EGF_CA"/>
    <property type="match status" value="1"/>
</dbReference>
<evidence type="ECO:0000256" key="9">
    <source>
        <dbReference type="PROSITE-ProRule" id="PRU00076"/>
    </source>
</evidence>
<accession>A0A674NEL2</accession>
<proteinExistence type="predicted"/>
<feature type="signal peptide" evidence="12">
    <location>
        <begin position="1"/>
        <end position="22"/>
    </location>
</feature>
<evidence type="ECO:0000256" key="7">
    <source>
        <dbReference type="ARBA" id="ARBA00023157"/>
    </source>
</evidence>